<evidence type="ECO:0000256" key="1">
    <source>
        <dbReference type="SAM" id="MobiDB-lite"/>
    </source>
</evidence>
<feature type="region of interest" description="Disordered" evidence="1">
    <location>
        <begin position="24"/>
        <end position="99"/>
    </location>
</feature>
<name>A0A1N7B8R8_9BACT</name>
<keyword evidence="3" id="KW-1185">Reference proteome</keyword>
<accession>A0A1N7B8R8</accession>
<dbReference type="EMBL" id="FTNM01000007">
    <property type="protein sequence ID" value="SIR47684.1"/>
    <property type="molecule type" value="Genomic_DNA"/>
</dbReference>
<evidence type="ECO:0000313" key="2">
    <source>
        <dbReference type="EMBL" id="SIR47684.1"/>
    </source>
</evidence>
<reference evidence="3" key="1">
    <citation type="submission" date="2017-01" db="EMBL/GenBank/DDBJ databases">
        <authorList>
            <person name="Varghese N."/>
            <person name="Submissions S."/>
        </authorList>
    </citation>
    <scope>NUCLEOTIDE SEQUENCE [LARGE SCALE GENOMIC DNA]</scope>
    <source>
        <strain evidence="3">DM9</strain>
    </source>
</reference>
<proteinExistence type="predicted"/>
<dbReference type="RefSeq" id="WP_007656819.1">
    <property type="nucleotide sequence ID" value="NZ_FTNM01000007.1"/>
</dbReference>
<gene>
    <name evidence="2" type="ORF">SAMN05421545_3811</name>
</gene>
<feature type="compositionally biased region" description="Basic and acidic residues" evidence="1">
    <location>
        <begin position="80"/>
        <end position="89"/>
    </location>
</feature>
<feature type="compositionally biased region" description="Basic and acidic residues" evidence="1">
    <location>
        <begin position="54"/>
        <end position="64"/>
    </location>
</feature>
<dbReference type="AlphaFoldDB" id="A0A1N7B8R8"/>
<protein>
    <submittedName>
        <fullName evidence="2">Uncharacterized protein</fullName>
    </submittedName>
</protein>
<feature type="compositionally biased region" description="Basic and acidic residues" evidence="1">
    <location>
        <begin position="25"/>
        <end position="34"/>
    </location>
</feature>
<organism evidence="2 3">
    <name type="scientific">Pontibacter lucknowensis</name>
    <dbReference type="NCBI Taxonomy" id="1077936"/>
    <lineage>
        <taxon>Bacteria</taxon>
        <taxon>Pseudomonadati</taxon>
        <taxon>Bacteroidota</taxon>
        <taxon>Cytophagia</taxon>
        <taxon>Cytophagales</taxon>
        <taxon>Hymenobacteraceae</taxon>
        <taxon>Pontibacter</taxon>
    </lineage>
</organism>
<dbReference type="Proteomes" id="UP000185924">
    <property type="component" value="Unassembled WGS sequence"/>
</dbReference>
<dbReference type="STRING" id="1077936.SAMN05421545_3811"/>
<sequence>MPILTQDAPKPCARNTYTKYNLKYRTMETPREDDYITNSEESERLPEENPEPLEGLKKEEHDIIDAEPEGIEEGGNAAAKNEEDTRKLDGSNANNLRTK</sequence>
<evidence type="ECO:0000313" key="3">
    <source>
        <dbReference type="Proteomes" id="UP000185924"/>
    </source>
</evidence>